<evidence type="ECO:0000256" key="7">
    <source>
        <dbReference type="ARBA" id="ARBA00048263"/>
    </source>
</evidence>
<dbReference type="InterPro" id="IPR054691">
    <property type="entry name" value="LeuA/HCS_post-cat"/>
</dbReference>
<dbReference type="InterPro" id="IPR013709">
    <property type="entry name" value="2-isopropylmalate_synth_dimer"/>
</dbReference>
<accession>A0ABZ0QL98</accession>
<comment type="catalytic activity">
    <reaction evidence="7">
        <text>pyruvate + acetyl-CoA + H2O = (3R)-citramalate + CoA + H(+)</text>
        <dbReference type="Rhea" id="RHEA:19045"/>
        <dbReference type="ChEBI" id="CHEBI:15361"/>
        <dbReference type="ChEBI" id="CHEBI:15377"/>
        <dbReference type="ChEBI" id="CHEBI:15378"/>
        <dbReference type="ChEBI" id="CHEBI:30934"/>
        <dbReference type="ChEBI" id="CHEBI:57287"/>
        <dbReference type="ChEBI" id="CHEBI:57288"/>
        <dbReference type="EC" id="2.3.3.21"/>
    </reaction>
</comment>
<evidence type="ECO:0000256" key="5">
    <source>
        <dbReference type="ARBA" id="ARBA00022679"/>
    </source>
</evidence>
<evidence type="ECO:0000256" key="4">
    <source>
        <dbReference type="ARBA" id="ARBA00022624"/>
    </source>
</evidence>
<dbReference type="Gene3D" id="3.30.160.270">
    <property type="match status" value="1"/>
</dbReference>
<feature type="domain" description="Pyruvate carboxyltransferase" evidence="10">
    <location>
        <begin position="4"/>
        <end position="266"/>
    </location>
</feature>
<comment type="similarity">
    <text evidence="2">Belongs to the alpha-IPM synthase/homocitrate synthase family.</text>
</comment>
<feature type="compositionally biased region" description="Low complexity" evidence="9">
    <location>
        <begin position="404"/>
        <end position="416"/>
    </location>
</feature>
<dbReference type="InterPro" id="IPR036230">
    <property type="entry name" value="LeuA_allosteric_dom_sf"/>
</dbReference>
<evidence type="ECO:0000256" key="2">
    <source>
        <dbReference type="ARBA" id="ARBA00006154"/>
    </source>
</evidence>
<keyword evidence="3" id="KW-0028">Amino-acid biosynthesis</keyword>
<dbReference type="SUPFAM" id="SSF110921">
    <property type="entry name" value="2-isopropylmalate synthase LeuA, allosteric (dimerisation) domain"/>
    <property type="match status" value="1"/>
</dbReference>
<proteinExistence type="inferred from homology"/>
<dbReference type="Pfam" id="PF08502">
    <property type="entry name" value="LeuA_dimer"/>
    <property type="match status" value="1"/>
</dbReference>
<evidence type="ECO:0000313" key="12">
    <source>
        <dbReference type="Proteomes" id="UP001304683"/>
    </source>
</evidence>
<dbReference type="InterPro" id="IPR002034">
    <property type="entry name" value="AIPM/Hcit_synth_CS"/>
</dbReference>
<protein>
    <recommendedName>
        <fullName evidence="8">Citramalate synthase</fullName>
        <ecNumber evidence="8">2.3.3.21</ecNumber>
    </recommendedName>
</protein>
<dbReference type="InterPro" id="IPR013785">
    <property type="entry name" value="Aldolase_TIM"/>
</dbReference>
<dbReference type="InterPro" id="IPR005675">
    <property type="entry name" value="Citramal_synthase"/>
</dbReference>
<dbReference type="Gene3D" id="3.20.20.70">
    <property type="entry name" value="Aldolase class I"/>
    <property type="match status" value="1"/>
</dbReference>
<dbReference type="SMART" id="SM00917">
    <property type="entry name" value="LeuA_dimer"/>
    <property type="match status" value="1"/>
</dbReference>
<dbReference type="PROSITE" id="PS00815">
    <property type="entry name" value="AIPM_HOMOCIT_SYNTH_1"/>
    <property type="match status" value="1"/>
</dbReference>
<evidence type="ECO:0000256" key="6">
    <source>
        <dbReference type="ARBA" id="ARBA00023304"/>
    </source>
</evidence>
<keyword evidence="4" id="KW-0412">Isoleucine biosynthesis</keyword>
<evidence type="ECO:0000256" key="3">
    <source>
        <dbReference type="ARBA" id="ARBA00022605"/>
    </source>
</evidence>
<dbReference type="Pfam" id="PF22617">
    <property type="entry name" value="HCS_D2"/>
    <property type="match status" value="1"/>
</dbReference>
<evidence type="ECO:0000256" key="1">
    <source>
        <dbReference type="ARBA" id="ARBA00004743"/>
    </source>
</evidence>
<dbReference type="RefSeq" id="WP_318750057.1">
    <property type="nucleotide sequence ID" value="NZ_CP132508.1"/>
</dbReference>
<dbReference type="PANTHER" id="PTHR43538:SF1">
    <property type="entry name" value="(R)-CITRAMALATE SYNTHASE"/>
    <property type="match status" value="1"/>
</dbReference>
<dbReference type="NCBIfam" id="TIGR00977">
    <property type="entry name" value="citramal_synth"/>
    <property type="match status" value="1"/>
</dbReference>
<keyword evidence="5" id="KW-0808">Transferase</keyword>
<dbReference type="Gene3D" id="1.10.238.260">
    <property type="match status" value="1"/>
</dbReference>
<dbReference type="PROSITE" id="PS50991">
    <property type="entry name" value="PYR_CT"/>
    <property type="match status" value="1"/>
</dbReference>
<keyword evidence="6" id="KW-0100">Branched-chain amino acid biosynthesis</keyword>
<feature type="region of interest" description="Disordered" evidence="9">
    <location>
        <begin position="389"/>
        <end position="446"/>
    </location>
</feature>
<evidence type="ECO:0000256" key="9">
    <source>
        <dbReference type="SAM" id="MobiDB-lite"/>
    </source>
</evidence>
<dbReference type="SUPFAM" id="SSF51569">
    <property type="entry name" value="Aldolase"/>
    <property type="match status" value="1"/>
</dbReference>
<dbReference type="EC" id="2.3.3.21" evidence="8"/>
<dbReference type="PROSITE" id="PS00816">
    <property type="entry name" value="AIPM_HOMOCIT_SYNTH_2"/>
    <property type="match status" value="1"/>
</dbReference>
<evidence type="ECO:0000313" key="11">
    <source>
        <dbReference type="EMBL" id="WPD18201.1"/>
    </source>
</evidence>
<evidence type="ECO:0000256" key="8">
    <source>
        <dbReference type="NCBIfam" id="TIGR00977"/>
    </source>
</evidence>
<reference evidence="11 12" key="1">
    <citation type="submission" date="2023-08" db="EMBL/GenBank/DDBJ databases">
        <title>Genome sequence of Thermaerobacter compostii strain Ins1, a spore-forming filamentous bacterium isolated from a deep geothermal reservoir.</title>
        <authorList>
            <person name="Bregnard D."/>
            <person name="Gonzalez D."/>
            <person name="Junier P."/>
        </authorList>
    </citation>
    <scope>NUCLEOTIDE SEQUENCE [LARGE SCALE GENOMIC DNA]</scope>
    <source>
        <strain evidence="11 12">Ins1</strain>
    </source>
</reference>
<name>A0ABZ0QL98_9FIRM</name>
<dbReference type="CDD" id="cd07941">
    <property type="entry name" value="DRE_TIM_LeuA3"/>
    <property type="match status" value="1"/>
</dbReference>
<sequence>MGDVILYDTTLRDGTQRAGIHLTLADKVRLARRLDAFGIPYVEGGWPGSNPKDAAFFRALQDQPLERARLVAFTSTRRPGRRVQDDPALTAALDAATPAVCVVGKAWDRHVTVALGTTLAENLAMVRETVAFLKEHGREVIFDAEHFFDGFAANPDYALAVLAAADAAGADWLVLCDTNGGSLPEAIARAVRAAAAGVRAPLGIHCHDDAGLAVANSLAAVAAGCRMVQGTVNGYGERCGNANLLTVAANLELKMGRRCLPPGALAGLTALSRFVSEVANLPHREEAPYVGANAFTHKAGIHVSALLKEPALYEHVEPARVGNGRRVLVSELSGRANLRYVLGSDLDEPALARLLERIKELENQGYQFEGAEGTLALLAWEARQGVPEARQAVGRPGAAEGIVPPGSGPDADGGAPPDRPGAPGKGSGADPAAPPGRDTRDRRQAATAGVAAGIPFVVEAYRVTAAHESGVGSRAEATVKVRVGGRVIHTAAEGNGPVNALDAALRKALGEAYPNLGRVRLVDYKVRVLEGDAGTGARVRVLVECTDGQARWGTVGVSTNIVEASCQALADGLCCYLLGLHAAAAPPAAPDAAPALDPHAASPVGPDGAPSAGPDATQSTNLDDAPPAGPDPAPAVGREGSDAPQPADRGGAPPNALEGAPPAGLHVASPTASGAGPSHLADPRPTAAESYGSDAAGSPGRASGPTPGAAGRPA</sequence>
<dbReference type="InterPro" id="IPR000891">
    <property type="entry name" value="PYR_CT"/>
</dbReference>
<gene>
    <name evidence="11" type="primary">cimA</name>
    <name evidence="11" type="ORF">Q5761_07335</name>
</gene>
<dbReference type="EMBL" id="CP132508">
    <property type="protein sequence ID" value="WPD18201.1"/>
    <property type="molecule type" value="Genomic_DNA"/>
</dbReference>
<organism evidence="11 12">
    <name type="scientific">Thermaerobacter composti</name>
    <dbReference type="NCBI Taxonomy" id="554949"/>
    <lineage>
        <taxon>Bacteria</taxon>
        <taxon>Bacillati</taxon>
        <taxon>Bacillota</taxon>
        <taxon>Clostridia</taxon>
        <taxon>Eubacteriales</taxon>
        <taxon>Clostridiales Family XVII. Incertae Sedis</taxon>
        <taxon>Thermaerobacter</taxon>
    </lineage>
</organism>
<dbReference type="Pfam" id="PF00682">
    <property type="entry name" value="HMGL-like"/>
    <property type="match status" value="1"/>
</dbReference>
<evidence type="ECO:0000259" key="10">
    <source>
        <dbReference type="PROSITE" id="PS50991"/>
    </source>
</evidence>
<comment type="pathway">
    <text evidence="1">Amino-acid biosynthesis; L-isoleucine biosynthesis; 2-oxobutanoate from pyruvate: step 1/3.</text>
</comment>
<keyword evidence="12" id="KW-1185">Reference proteome</keyword>
<feature type="compositionally biased region" description="Low complexity" evidence="9">
    <location>
        <begin position="587"/>
        <end position="601"/>
    </location>
</feature>
<dbReference type="Proteomes" id="UP001304683">
    <property type="component" value="Chromosome"/>
</dbReference>
<dbReference type="PANTHER" id="PTHR43538">
    <property type="entry name" value="ALPHA-IPM SYNTHASE/HOMOCITRATE SYNTHASE"/>
    <property type="match status" value="1"/>
</dbReference>
<feature type="region of interest" description="Disordered" evidence="9">
    <location>
        <begin position="587"/>
        <end position="714"/>
    </location>
</feature>